<accession>A0A395NXR4</accession>
<feature type="domain" description="D-isomer specific 2-hydroxyacid dehydrogenase NAD-binding" evidence="3">
    <location>
        <begin position="119"/>
        <end position="191"/>
    </location>
</feature>
<feature type="domain" description="D-isomer specific 2-hydroxyacid dehydrogenase NAD-binding" evidence="3">
    <location>
        <begin position="217"/>
        <end position="323"/>
    </location>
</feature>
<evidence type="ECO:0000313" key="5">
    <source>
        <dbReference type="Proteomes" id="UP000266272"/>
    </source>
</evidence>
<sequence length="360" mass="39394">MAEHLLLTLPFPKPEPLLQRLQGAFPDLKITYLRHEVKPLEAFTKHDMDIPPEILREVTILMTMGVVPDPADAPKLRYIHFNVAGTDHVAHKPAFKDPKITITTSTGGPSIAVAEWVIGSILGLTRQLFQYKELQNVRAWGLSAPAPPPFTLDGKKLGIIGYGSIGRQVARLAQALGMEIIVYNSRPRVTVEDRKDRNWHQAGSGDPDGTIPSAYFHGQSKEELHAFLSQNLDILVLSFPLTESTKYLIGEEELSILNAQSPTLLVNVARGQAVDQNALIASLKKGAANGGLLAAALDVTDPEPLPADSELWGLPNVFISPHASSVAQQTVIRAYRILQENLVLKQKNGELFNVIKKASL</sequence>
<proteinExistence type="predicted"/>
<dbReference type="Gene3D" id="3.40.50.720">
    <property type="entry name" value="NAD(P)-binding Rossmann-like Domain"/>
    <property type="match status" value="2"/>
</dbReference>
<keyword evidence="5" id="KW-1185">Reference proteome</keyword>
<dbReference type="InterPro" id="IPR006140">
    <property type="entry name" value="D-isomer_DH_NAD-bd"/>
</dbReference>
<dbReference type="Proteomes" id="UP000266272">
    <property type="component" value="Unassembled WGS sequence"/>
</dbReference>
<dbReference type="OrthoDB" id="298012at2759"/>
<protein>
    <submittedName>
        <fullName evidence="4">2-hydroxyacid dehydrogenase</fullName>
    </submittedName>
</protein>
<dbReference type="SUPFAM" id="SSF51735">
    <property type="entry name" value="NAD(P)-binding Rossmann-fold domains"/>
    <property type="match status" value="1"/>
</dbReference>
<evidence type="ECO:0000256" key="2">
    <source>
        <dbReference type="ARBA" id="ARBA00023027"/>
    </source>
</evidence>
<dbReference type="GO" id="GO:0016491">
    <property type="term" value="F:oxidoreductase activity"/>
    <property type="evidence" value="ECO:0007669"/>
    <property type="project" value="UniProtKB-KW"/>
</dbReference>
<name>A0A395NXR4_TRIAR</name>
<dbReference type="Pfam" id="PF02826">
    <property type="entry name" value="2-Hacid_dh_C"/>
    <property type="match status" value="2"/>
</dbReference>
<organism evidence="4 5">
    <name type="scientific">Trichoderma arundinaceum</name>
    <dbReference type="NCBI Taxonomy" id="490622"/>
    <lineage>
        <taxon>Eukaryota</taxon>
        <taxon>Fungi</taxon>
        <taxon>Dikarya</taxon>
        <taxon>Ascomycota</taxon>
        <taxon>Pezizomycotina</taxon>
        <taxon>Sordariomycetes</taxon>
        <taxon>Hypocreomycetidae</taxon>
        <taxon>Hypocreales</taxon>
        <taxon>Hypocreaceae</taxon>
        <taxon>Trichoderma</taxon>
    </lineage>
</organism>
<dbReference type="PANTHER" id="PTHR43333:SF1">
    <property type="entry name" value="D-ISOMER SPECIFIC 2-HYDROXYACID DEHYDROGENASE NAD-BINDING DOMAIN-CONTAINING PROTEIN"/>
    <property type="match status" value="1"/>
</dbReference>
<dbReference type="AlphaFoldDB" id="A0A395NXR4"/>
<dbReference type="EMBL" id="PXOA01000118">
    <property type="protein sequence ID" value="RFU80281.1"/>
    <property type="molecule type" value="Genomic_DNA"/>
</dbReference>
<dbReference type="PANTHER" id="PTHR43333">
    <property type="entry name" value="2-HACID_DH_C DOMAIN-CONTAINING PROTEIN"/>
    <property type="match status" value="1"/>
</dbReference>
<keyword evidence="2" id="KW-0520">NAD</keyword>
<keyword evidence="1" id="KW-0560">Oxidoreductase</keyword>
<dbReference type="InterPro" id="IPR029752">
    <property type="entry name" value="D-isomer_DH_CS1"/>
</dbReference>
<gene>
    <name evidence="4" type="ORF">TARUN_1957</name>
</gene>
<dbReference type="GO" id="GO:0051287">
    <property type="term" value="F:NAD binding"/>
    <property type="evidence" value="ECO:0007669"/>
    <property type="project" value="InterPro"/>
</dbReference>
<dbReference type="PROSITE" id="PS00065">
    <property type="entry name" value="D_2_HYDROXYACID_DH_1"/>
    <property type="match status" value="1"/>
</dbReference>
<dbReference type="SUPFAM" id="SSF52283">
    <property type="entry name" value="Formate/glycerate dehydrogenase catalytic domain-like"/>
    <property type="match status" value="1"/>
</dbReference>
<evidence type="ECO:0000259" key="3">
    <source>
        <dbReference type="Pfam" id="PF02826"/>
    </source>
</evidence>
<dbReference type="STRING" id="490622.A0A395NXR4"/>
<comment type="caution">
    <text evidence="4">The sequence shown here is derived from an EMBL/GenBank/DDBJ whole genome shotgun (WGS) entry which is preliminary data.</text>
</comment>
<evidence type="ECO:0000256" key="1">
    <source>
        <dbReference type="ARBA" id="ARBA00023002"/>
    </source>
</evidence>
<evidence type="ECO:0000313" key="4">
    <source>
        <dbReference type="EMBL" id="RFU80281.1"/>
    </source>
</evidence>
<reference evidence="4 5" key="1">
    <citation type="journal article" date="2018" name="PLoS Pathog.">
        <title>Evolution of structural diversity of trichothecenes, a family of toxins produced by plant pathogenic and entomopathogenic fungi.</title>
        <authorList>
            <person name="Proctor R.H."/>
            <person name="McCormick S.P."/>
            <person name="Kim H.S."/>
            <person name="Cardoza R.E."/>
            <person name="Stanley A.M."/>
            <person name="Lindo L."/>
            <person name="Kelly A."/>
            <person name="Brown D.W."/>
            <person name="Lee T."/>
            <person name="Vaughan M.M."/>
            <person name="Alexander N.J."/>
            <person name="Busman M."/>
            <person name="Gutierrez S."/>
        </authorList>
    </citation>
    <scope>NUCLEOTIDE SEQUENCE [LARGE SCALE GENOMIC DNA]</scope>
    <source>
        <strain evidence="4 5">IBT 40837</strain>
    </source>
</reference>
<dbReference type="InterPro" id="IPR036291">
    <property type="entry name" value="NAD(P)-bd_dom_sf"/>
</dbReference>